<accession>A0A0V0R4M7</accession>
<dbReference type="OrthoDB" id="10426774at2759"/>
<reference evidence="1 2" key="1">
    <citation type="journal article" date="2015" name="Sci. Rep.">
        <title>Genome of the facultative scuticociliatosis pathogen Pseudocohnilembus persalinus provides insight into its virulence through horizontal gene transfer.</title>
        <authorList>
            <person name="Xiong J."/>
            <person name="Wang G."/>
            <person name="Cheng J."/>
            <person name="Tian M."/>
            <person name="Pan X."/>
            <person name="Warren A."/>
            <person name="Jiang C."/>
            <person name="Yuan D."/>
            <person name="Miao W."/>
        </authorList>
    </citation>
    <scope>NUCLEOTIDE SEQUENCE [LARGE SCALE GENOMIC DNA]</scope>
    <source>
        <strain evidence="1">36N120E</strain>
    </source>
</reference>
<evidence type="ECO:0000313" key="1">
    <source>
        <dbReference type="EMBL" id="KRX09189.1"/>
    </source>
</evidence>
<evidence type="ECO:0000313" key="2">
    <source>
        <dbReference type="Proteomes" id="UP000054937"/>
    </source>
</evidence>
<dbReference type="AlphaFoldDB" id="A0A0V0R4M7"/>
<dbReference type="InParanoid" id="A0A0V0R4M7"/>
<protein>
    <submittedName>
        <fullName evidence="1">Uncharacterized protein</fullName>
    </submittedName>
</protein>
<dbReference type="Proteomes" id="UP000054937">
    <property type="component" value="Unassembled WGS sequence"/>
</dbReference>
<comment type="caution">
    <text evidence="1">The sequence shown here is derived from an EMBL/GenBank/DDBJ whole genome shotgun (WGS) entry which is preliminary data.</text>
</comment>
<name>A0A0V0R4M7_PSEPJ</name>
<proteinExistence type="predicted"/>
<sequence>MSTFVSNPIENIHNQSIQSRKGEISMILGKTSNKYAQTLSTTKKSNLQVLERTIEDEVLLTELALDRKDLIIYDINPSIVLSQDIRNDSCVFKGFLDENNKEFFIEISEQQKDYFTKSFFLQLCDVAEELGAIKIYACLRNSESKNIGQILGEK</sequence>
<gene>
    <name evidence="1" type="ORF">PPERSA_05858</name>
</gene>
<organism evidence="1 2">
    <name type="scientific">Pseudocohnilembus persalinus</name>
    <name type="common">Ciliate</name>
    <dbReference type="NCBI Taxonomy" id="266149"/>
    <lineage>
        <taxon>Eukaryota</taxon>
        <taxon>Sar</taxon>
        <taxon>Alveolata</taxon>
        <taxon>Ciliophora</taxon>
        <taxon>Intramacronucleata</taxon>
        <taxon>Oligohymenophorea</taxon>
        <taxon>Scuticociliatia</taxon>
        <taxon>Philasterida</taxon>
        <taxon>Pseudocohnilembidae</taxon>
        <taxon>Pseudocohnilembus</taxon>
    </lineage>
</organism>
<dbReference type="EMBL" id="LDAU01000053">
    <property type="protein sequence ID" value="KRX09189.1"/>
    <property type="molecule type" value="Genomic_DNA"/>
</dbReference>
<keyword evidence="2" id="KW-1185">Reference proteome</keyword>